<dbReference type="eggNOG" id="COG2137">
    <property type="taxonomic scope" value="Bacteria"/>
</dbReference>
<dbReference type="GO" id="GO:0005737">
    <property type="term" value="C:cytoplasm"/>
    <property type="evidence" value="ECO:0007669"/>
    <property type="project" value="UniProtKB-SubCell"/>
</dbReference>
<dbReference type="Gene3D" id="1.10.10.10">
    <property type="entry name" value="Winged helix-like DNA-binding domain superfamily/Winged helix DNA-binding domain"/>
    <property type="match status" value="1"/>
</dbReference>
<comment type="function">
    <text evidence="5">Modulates RecA activity.</text>
</comment>
<name>C1DXQ1_SULAA</name>
<dbReference type="RefSeq" id="WP_012673672.1">
    <property type="nucleotide sequence ID" value="NC_012438.1"/>
</dbReference>
<comment type="similarity">
    <text evidence="2 5">Belongs to the RecX family.</text>
</comment>
<organism evidence="7 8">
    <name type="scientific">Sulfurihydrogenibium azorense (strain DSM 15241 / OCM 825 / Az-Fu1)</name>
    <dbReference type="NCBI Taxonomy" id="204536"/>
    <lineage>
        <taxon>Bacteria</taxon>
        <taxon>Pseudomonadati</taxon>
        <taxon>Aquificota</taxon>
        <taxon>Aquificia</taxon>
        <taxon>Aquificales</taxon>
        <taxon>Hydrogenothermaceae</taxon>
        <taxon>Sulfurihydrogenibium</taxon>
    </lineage>
</organism>
<dbReference type="InterPro" id="IPR053926">
    <property type="entry name" value="RecX_HTH_1st"/>
</dbReference>
<dbReference type="GO" id="GO:0006282">
    <property type="term" value="P:regulation of DNA repair"/>
    <property type="evidence" value="ECO:0007669"/>
    <property type="project" value="UniProtKB-UniRule"/>
</dbReference>
<keyword evidence="8" id="KW-1185">Reference proteome</keyword>
<evidence type="ECO:0000256" key="1">
    <source>
        <dbReference type="ARBA" id="ARBA00004496"/>
    </source>
</evidence>
<dbReference type="PANTHER" id="PTHR33602:SF1">
    <property type="entry name" value="REGULATORY PROTEIN RECX FAMILY PROTEIN"/>
    <property type="match status" value="1"/>
</dbReference>
<dbReference type="STRING" id="204536.SULAZ_0166"/>
<comment type="subcellular location">
    <subcellularLocation>
        <location evidence="1 5">Cytoplasm</location>
    </subcellularLocation>
</comment>
<evidence type="ECO:0000256" key="5">
    <source>
        <dbReference type="HAMAP-Rule" id="MF_01114"/>
    </source>
</evidence>
<evidence type="ECO:0000259" key="6">
    <source>
        <dbReference type="Pfam" id="PF21982"/>
    </source>
</evidence>
<evidence type="ECO:0000256" key="4">
    <source>
        <dbReference type="ARBA" id="ARBA00022490"/>
    </source>
</evidence>
<dbReference type="HOGENOM" id="CLU_066607_3_3_0"/>
<proteinExistence type="inferred from homology"/>
<dbReference type="InterPro" id="IPR036388">
    <property type="entry name" value="WH-like_DNA-bd_sf"/>
</dbReference>
<keyword evidence="4 5" id="KW-0963">Cytoplasm</keyword>
<dbReference type="EMBL" id="CP001229">
    <property type="protein sequence ID" value="ACN98347.1"/>
    <property type="molecule type" value="Genomic_DNA"/>
</dbReference>
<dbReference type="KEGG" id="saf:SULAZ_0166"/>
<sequence>MDSNVKKYAYKLLSRRDYFKEELRNKLLRKGFEEEKVDEVIKHLENQGLLNDEKLKERYKEIYINKGKSFAKLKNSLFRKGITEIDLSEEEELKSALNLLKKSFKKEKTFENMVKFLKNRGFRYSVIKKAIEITLKEEE</sequence>
<dbReference type="Proteomes" id="UP000001369">
    <property type="component" value="Chromosome"/>
</dbReference>
<reference evidence="7 8" key="1">
    <citation type="journal article" date="2009" name="J. Bacteriol.">
        <title>Complete and draft genome sequences of six members of the Aquificales.</title>
        <authorList>
            <person name="Reysenbach A.L."/>
            <person name="Hamamura N."/>
            <person name="Podar M."/>
            <person name="Griffiths E."/>
            <person name="Ferreira S."/>
            <person name="Hochstein R."/>
            <person name="Heidelberg J."/>
            <person name="Johnson J."/>
            <person name="Mead D."/>
            <person name="Pohorille A."/>
            <person name="Sarmiento M."/>
            <person name="Schweighofer K."/>
            <person name="Seshadri R."/>
            <person name="Voytek M.A."/>
        </authorList>
    </citation>
    <scope>NUCLEOTIDE SEQUENCE [LARGE SCALE GENOMIC DNA]</scope>
    <source>
        <strain evidence="8">Az-Fu1 / DSM 15241 / OCM 825</strain>
    </source>
</reference>
<feature type="domain" description="RecX first three-helical" evidence="6">
    <location>
        <begin position="7"/>
        <end position="44"/>
    </location>
</feature>
<dbReference type="OrthoDB" id="9804967at2"/>
<dbReference type="AlphaFoldDB" id="C1DXQ1"/>
<dbReference type="Pfam" id="PF21982">
    <property type="entry name" value="RecX_HTH1"/>
    <property type="match status" value="1"/>
</dbReference>
<dbReference type="InterPro" id="IPR003783">
    <property type="entry name" value="Regulatory_RecX"/>
</dbReference>
<protein>
    <recommendedName>
        <fullName evidence="3 5">Regulatory protein RecX</fullName>
    </recommendedName>
</protein>
<evidence type="ECO:0000256" key="3">
    <source>
        <dbReference type="ARBA" id="ARBA00018111"/>
    </source>
</evidence>
<gene>
    <name evidence="5 7" type="primary">recX</name>
    <name evidence="7" type="ordered locus">SULAZ_0166</name>
</gene>
<dbReference type="HAMAP" id="MF_01114">
    <property type="entry name" value="RecX"/>
    <property type="match status" value="1"/>
</dbReference>
<dbReference type="PANTHER" id="PTHR33602">
    <property type="entry name" value="REGULATORY PROTEIN RECX FAMILY PROTEIN"/>
    <property type="match status" value="1"/>
</dbReference>
<evidence type="ECO:0000313" key="7">
    <source>
        <dbReference type="EMBL" id="ACN98347.1"/>
    </source>
</evidence>
<evidence type="ECO:0000313" key="8">
    <source>
        <dbReference type="Proteomes" id="UP000001369"/>
    </source>
</evidence>
<evidence type="ECO:0000256" key="2">
    <source>
        <dbReference type="ARBA" id="ARBA00009695"/>
    </source>
</evidence>
<accession>C1DXQ1</accession>